<dbReference type="NCBIfam" id="TIGR02937">
    <property type="entry name" value="sigma70-ECF"/>
    <property type="match status" value="1"/>
</dbReference>
<dbReference type="PANTHER" id="PTHR43133">
    <property type="entry name" value="RNA POLYMERASE ECF-TYPE SIGMA FACTO"/>
    <property type="match status" value="1"/>
</dbReference>
<dbReference type="EMBL" id="CP119316">
    <property type="protein sequence ID" value="WEK45153.1"/>
    <property type="molecule type" value="Genomic_DNA"/>
</dbReference>
<comment type="similarity">
    <text evidence="1">Belongs to the sigma-70 factor family. ECF subfamily.</text>
</comment>
<accession>A0AAJ5X425</accession>
<dbReference type="Gene3D" id="1.10.10.10">
    <property type="entry name" value="Winged helix-like DNA-binding domain superfamily/Winged helix DNA-binding domain"/>
    <property type="match status" value="1"/>
</dbReference>
<sequence length="180" mass="20582">MQKIVQIDAGRITLESVFLEARKDLERVVRRRVRSVDVVGDLVQDIYMKCRRVELDFPDRREATAYLLRMASNYAIDHERVEGRREAILGDLASVYQTYDKHAGSPEAYALAEDKAKQIEAVLAKLPKRTREMFVLVRLYGMSHKEVADQLGVSKSLVDKYVLQALLECRNALGGLDRLD</sequence>
<evidence type="ECO:0000256" key="1">
    <source>
        <dbReference type="ARBA" id="ARBA00010641"/>
    </source>
</evidence>
<dbReference type="Gene3D" id="1.10.1740.10">
    <property type="match status" value="1"/>
</dbReference>
<feature type="domain" description="RNA polymerase sigma factor 70 region 4 type 2" evidence="6">
    <location>
        <begin position="118"/>
        <end position="169"/>
    </location>
</feature>
<keyword evidence="4" id="KW-0804">Transcription</keyword>
<evidence type="ECO:0000259" key="5">
    <source>
        <dbReference type="Pfam" id="PF04542"/>
    </source>
</evidence>
<dbReference type="GO" id="GO:0006352">
    <property type="term" value="P:DNA-templated transcription initiation"/>
    <property type="evidence" value="ECO:0007669"/>
    <property type="project" value="InterPro"/>
</dbReference>
<dbReference type="InterPro" id="IPR013324">
    <property type="entry name" value="RNA_pol_sigma_r3/r4-like"/>
</dbReference>
<name>A0AAJ5X425_9SPHN</name>
<protein>
    <submittedName>
        <fullName evidence="7">Sigma-70 family RNA polymerase sigma factor</fullName>
    </submittedName>
</protein>
<reference evidence="7" key="1">
    <citation type="submission" date="2023-03" db="EMBL/GenBank/DDBJ databases">
        <title>Andean soil-derived lignocellulolytic bacterial consortium as a source of novel taxa and putative plastic-active enzymes.</title>
        <authorList>
            <person name="Diaz-Garcia L."/>
            <person name="Chuvochina M."/>
            <person name="Feuerriegel G."/>
            <person name="Bunk B."/>
            <person name="Sproer C."/>
            <person name="Streit W.R."/>
            <person name="Rodriguez L.M."/>
            <person name="Overmann J."/>
            <person name="Jimenez D.J."/>
        </authorList>
    </citation>
    <scope>NUCLEOTIDE SEQUENCE</scope>
    <source>
        <strain evidence="7">MAG 26</strain>
    </source>
</reference>
<dbReference type="Proteomes" id="UP001218362">
    <property type="component" value="Chromosome"/>
</dbReference>
<dbReference type="InterPro" id="IPR013325">
    <property type="entry name" value="RNA_pol_sigma_r2"/>
</dbReference>
<evidence type="ECO:0000313" key="8">
    <source>
        <dbReference type="Proteomes" id="UP001218362"/>
    </source>
</evidence>
<evidence type="ECO:0000256" key="4">
    <source>
        <dbReference type="ARBA" id="ARBA00023163"/>
    </source>
</evidence>
<dbReference type="InterPro" id="IPR014284">
    <property type="entry name" value="RNA_pol_sigma-70_dom"/>
</dbReference>
<keyword evidence="3" id="KW-0731">Sigma factor</keyword>
<evidence type="ECO:0000313" key="7">
    <source>
        <dbReference type="EMBL" id="WEK45153.1"/>
    </source>
</evidence>
<dbReference type="InterPro" id="IPR039425">
    <property type="entry name" value="RNA_pol_sigma-70-like"/>
</dbReference>
<dbReference type="KEGG" id="acob:P0Y56_08890"/>
<dbReference type="SUPFAM" id="SSF88659">
    <property type="entry name" value="Sigma3 and sigma4 domains of RNA polymerase sigma factors"/>
    <property type="match status" value="1"/>
</dbReference>
<evidence type="ECO:0000259" key="6">
    <source>
        <dbReference type="Pfam" id="PF08281"/>
    </source>
</evidence>
<dbReference type="InterPro" id="IPR007627">
    <property type="entry name" value="RNA_pol_sigma70_r2"/>
</dbReference>
<dbReference type="SUPFAM" id="SSF88946">
    <property type="entry name" value="Sigma2 domain of RNA polymerase sigma factors"/>
    <property type="match status" value="1"/>
</dbReference>
<proteinExistence type="inferred from homology"/>
<dbReference type="Pfam" id="PF04542">
    <property type="entry name" value="Sigma70_r2"/>
    <property type="match status" value="1"/>
</dbReference>
<feature type="domain" description="RNA polymerase sigma-70 region 2" evidence="5">
    <location>
        <begin position="22"/>
        <end position="84"/>
    </location>
</feature>
<organism evidence="7 8">
    <name type="scientific">Candidatus Andeanibacterium colombiense</name>
    <dbReference type="NCBI Taxonomy" id="3121345"/>
    <lineage>
        <taxon>Bacteria</taxon>
        <taxon>Pseudomonadati</taxon>
        <taxon>Pseudomonadota</taxon>
        <taxon>Alphaproteobacteria</taxon>
        <taxon>Sphingomonadales</taxon>
        <taxon>Sphingomonadaceae</taxon>
        <taxon>Candidatus Andeanibacterium</taxon>
    </lineage>
</organism>
<dbReference type="Pfam" id="PF08281">
    <property type="entry name" value="Sigma70_r4_2"/>
    <property type="match status" value="1"/>
</dbReference>
<dbReference type="GO" id="GO:0016987">
    <property type="term" value="F:sigma factor activity"/>
    <property type="evidence" value="ECO:0007669"/>
    <property type="project" value="UniProtKB-KW"/>
</dbReference>
<keyword evidence="2" id="KW-0805">Transcription regulation</keyword>
<dbReference type="GO" id="GO:0003677">
    <property type="term" value="F:DNA binding"/>
    <property type="evidence" value="ECO:0007669"/>
    <property type="project" value="InterPro"/>
</dbReference>
<gene>
    <name evidence="7" type="ORF">P0Y56_08890</name>
</gene>
<dbReference type="InterPro" id="IPR013249">
    <property type="entry name" value="RNA_pol_sigma70_r4_t2"/>
</dbReference>
<evidence type="ECO:0000256" key="3">
    <source>
        <dbReference type="ARBA" id="ARBA00023082"/>
    </source>
</evidence>
<dbReference type="InterPro" id="IPR036388">
    <property type="entry name" value="WH-like_DNA-bd_sf"/>
</dbReference>
<evidence type="ECO:0000256" key="2">
    <source>
        <dbReference type="ARBA" id="ARBA00023015"/>
    </source>
</evidence>
<dbReference type="AlphaFoldDB" id="A0AAJ5X425"/>
<dbReference type="PANTHER" id="PTHR43133:SF63">
    <property type="entry name" value="RNA POLYMERASE SIGMA FACTOR FECI-RELATED"/>
    <property type="match status" value="1"/>
</dbReference>